<dbReference type="RefSeq" id="WP_090945301.1">
    <property type="nucleotide sequence ID" value="NZ_FNDJ01000028.1"/>
</dbReference>
<organism evidence="1 2">
    <name type="scientific">Nonomuraea jiangxiensis</name>
    <dbReference type="NCBI Taxonomy" id="633440"/>
    <lineage>
        <taxon>Bacteria</taxon>
        <taxon>Bacillati</taxon>
        <taxon>Actinomycetota</taxon>
        <taxon>Actinomycetes</taxon>
        <taxon>Streptosporangiales</taxon>
        <taxon>Streptosporangiaceae</taxon>
        <taxon>Nonomuraea</taxon>
    </lineage>
</organism>
<dbReference type="STRING" id="633440.SAMN05421869_12844"/>
<name>A0A1G9LLI6_9ACTN</name>
<evidence type="ECO:0008006" key="3">
    <source>
        <dbReference type="Google" id="ProtNLM"/>
    </source>
</evidence>
<reference evidence="1 2" key="1">
    <citation type="submission" date="2016-10" db="EMBL/GenBank/DDBJ databases">
        <authorList>
            <person name="de Groot N.N."/>
        </authorList>
    </citation>
    <scope>NUCLEOTIDE SEQUENCE [LARGE SCALE GENOMIC DNA]</scope>
    <source>
        <strain evidence="1 2">CGMCC 4.6533</strain>
    </source>
</reference>
<accession>A0A1G9LLI6</accession>
<dbReference type="AlphaFoldDB" id="A0A1G9LLI6"/>
<dbReference type="Proteomes" id="UP000199202">
    <property type="component" value="Unassembled WGS sequence"/>
</dbReference>
<gene>
    <name evidence="1" type="ORF">SAMN05421869_12844</name>
</gene>
<dbReference type="OrthoDB" id="614750at2"/>
<keyword evidence="2" id="KW-1185">Reference proteome</keyword>
<evidence type="ECO:0000313" key="1">
    <source>
        <dbReference type="EMBL" id="SDL62617.1"/>
    </source>
</evidence>
<evidence type="ECO:0000313" key="2">
    <source>
        <dbReference type="Proteomes" id="UP000199202"/>
    </source>
</evidence>
<dbReference type="EMBL" id="FNDJ01000028">
    <property type="protein sequence ID" value="SDL62617.1"/>
    <property type="molecule type" value="Genomic_DNA"/>
</dbReference>
<protein>
    <recommendedName>
        <fullName evidence="3">F5/8 type C domain-containing protein</fullName>
    </recommendedName>
</protein>
<dbReference type="SUPFAM" id="SSF110296">
    <property type="entry name" value="Oligoxyloglucan reducing end-specific cellobiohydrolase"/>
    <property type="match status" value="1"/>
</dbReference>
<sequence>MRNPGAREAAVKSIKLEFSTDDGATWQPVKTQAAGSGWTARIANPGSPGFVSLRATVEDTAGDDVTQTVNRAYAVG</sequence>
<proteinExistence type="predicted"/>